<feature type="transmembrane region" description="Helical" evidence="9">
    <location>
        <begin position="291"/>
        <end position="312"/>
    </location>
</feature>
<dbReference type="PANTHER" id="PTHR12726:SF0">
    <property type="entry name" value="CERAMIDE GLUCOSYLTRANSFERASE"/>
    <property type="match status" value="1"/>
</dbReference>
<dbReference type="EC" id="2.4.1.-" evidence="10"/>
<keyword evidence="4 10" id="KW-0328">Glycosyltransferase</keyword>
<evidence type="ECO:0000256" key="2">
    <source>
        <dbReference type="ARBA" id="ARBA00004760"/>
    </source>
</evidence>
<dbReference type="InterPro" id="IPR029044">
    <property type="entry name" value="Nucleotide-diphossugar_trans"/>
</dbReference>
<evidence type="ECO:0000256" key="1">
    <source>
        <dbReference type="ARBA" id="ARBA00004141"/>
    </source>
</evidence>
<gene>
    <name evidence="10" type="ORF">SBA5_30098</name>
</gene>
<feature type="transmembrane region" description="Helical" evidence="9">
    <location>
        <begin position="319"/>
        <end position="340"/>
    </location>
</feature>
<keyword evidence="5 10" id="KW-0808">Transferase</keyword>
<reference evidence="11" key="1">
    <citation type="submission" date="2018-02" db="EMBL/GenBank/DDBJ databases">
        <authorList>
            <person name="Hausmann B."/>
        </authorList>
    </citation>
    <scope>NUCLEOTIDE SEQUENCE [LARGE SCALE GENOMIC DNA]</scope>
    <source>
        <strain evidence="11">Peat soil MAG SbA5</strain>
    </source>
</reference>
<evidence type="ECO:0000313" key="10">
    <source>
        <dbReference type="EMBL" id="SPE20893.1"/>
    </source>
</evidence>
<dbReference type="GO" id="GO:0016020">
    <property type="term" value="C:membrane"/>
    <property type="evidence" value="ECO:0007669"/>
    <property type="project" value="UniProtKB-SubCell"/>
</dbReference>
<evidence type="ECO:0000256" key="3">
    <source>
        <dbReference type="ARBA" id="ARBA00004991"/>
    </source>
</evidence>
<dbReference type="AlphaFoldDB" id="A0A2N9LCN3"/>
<name>A0A2N9LCN3_9BACT</name>
<evidence type="ECO:0000256" key="7">
    <source>
        <dbReference type="ARBA" id="ARBA00022989"/>
    </source>
</evidence>
<dbReference type="EMBL" id="OKRB01000086">
    <property type="protein sequence ID" value="SPE20893.1"/>
    <property type="molecule type" value="Genomic_DNA"/>
</dbReference>
<evidence type="ECO:0000256" key="5">
    <source>
        <dbReference type="ARBA" id="ARBA00022679"/>
    </source>
</evidence>
<sequence>MPYVLLGLAVFGLITSTVFAGIVLWAVPGYLRERRNALVQLAARPSFTPPLSLFKPLRGTDPGLESYLETFFTQDYPEYEILFCARDENDPGLATAHRVAARHPRISVKFLSTGGQPDYINDKVISMEKMEAEAAHGIIVISDSDVRVSPDYLRAVALPFADARVGAMCCLYRGVAAEGGLWARLEAVGMSVEMSAGVLAARAMEGMQFTLGPTMAFRRETIRRMGGFRVTADYCADDFVLGNETFKLGQAVALSHHAIDHMVLNSSFISSLKHQVRWMKSTRFSRPKGHFGTALTFSMPFGLLGWAAAAWLGHPWCGLALFALAVAARLALSVAVGRLVVRDTSWFGLLILYPIRDLMGFCIWAASYAGRRILWRGRVYSLLPGGKMRAEQ</sequence>
<organism evidence="10 11">
    <name type="scientific">Candidatus Sulfuritelmatomonas gaucii</name>
    <dbReference type="NCBI Taxonomy" id="2043161"/>
    <lineage>
        <taxon>Bacteria</taxon>
        <taxon>Pseudomonadati</taxon>
        <taxon>Acidobacteriota</taxon>
        <taxon>Terriglobia</taxon>
        <taxon>Terriglobales</taxon>
        <taxon>Acidobacteriaceae</taxon>
        <taxon>Candidatus Sulfuritelmatomonas</taxon>
    </lineage>
</organism>
<feature type="transmembrane region" description="Helical" evidence="9">
    <location>
        <begin position="346"/>
        <end position="369"/>
    </location>
</feature>
<dbReference type="GO" id="GO:0008120">
    <property type="term" value="F:ceramide glucosyltransferase activity"/>
    <property type="evidence" value="ECO:0007669"/>
    <property type="project" value="TreeGrafter"/>
</dbReference>
<evidence type="ECO:0000256" key="6">
    <source>
        <dbReference type="ARBA" id="ARBA00022692"/>
    </source>
</evidence>
<proteinExistence type="predicted"/>
<dbReference type="GO" id="GO:0006679">
    <property type="term" value="P:glucosylceramide biosynthetic process"/>
    <property type="evidence" value="ECO:0007669"/>
    <property type="project" value="TreeGrafter"/>
</dbReference>
<evidence type="ECO:0000256" key="8">
    <source>
        <dbReference type="ARBA" id="ARBA00023136"/>
    </source>
</evidence>
<protein>
    <submittedName>
        <fullName evidence="10">Glycosyl transferase, group 2 family</fullName>
        <ecNumber evidence="10">2.4.1.-</ecNumber>
    </submittedName>
</protein>
<dbReference type="Pfam" id="PF13506">
    <property type="entry name" value="Glyco_transf_21"/>
    <property type="match status" value="1"/>
</dbReference>
<keyword evidence="8 9" id="KW-0472">Membrane</keyword>
<comment type="pathway">
    <text evidence="3">Sphingolipid metabolism.</text>
</comment>
<evidence type="ECO:0000256" key="9">
    <source>
        <dbReference type="SAM" id="Phobius"/>
    </source>
</evidence>
<evidence type="ECO:0000313" key="11">
    <source>
        <dbReference type="Proteomes" id="UP000239735"/>
    </source>
</evidence>
<dbReference type="SUPFAM" id="SSF53448">
    <property type="entry name" value="Nucleotide-diphospho-sugar transferases"/>
    <property type="match status" value="1"/>
</dbReference>
<accession>A0A2N9LCN3</accession>
<dbReference type="OrthoDB" id="9030258at2"/>
<keyword evidence="7 9" id="KW-1133">Transmembrane helix</keyword>
<comment type="subcellular location">
    <subcellularLocation>
        <location evidence="1">Membrane</location>
        <topology evidence="1">Multi-pass membrane protein</topology>
    </subcellularLocation>
</comment>
<dbReference type="PANTHER" id="PTHR12726">
    <property type="entry name" value="CERAMIDE GLUCOSYLTRANSFERASE"/>
    <property type="match status" value="1"/>
</dbReference>
<keyword evidence="6 9" id="KW-0812">Transmembrane</keyword>
<dbReference type="Proteomes" id="UP000239735">
    <property type="component" value="Unassembled WGS sequence"/>
</dbReference>
<dbReference type="Gene3D" id="3.90.550.10">
    <property type="entry name" value="Spore Coat Polysaccharide Biosynthesis Protein SpsA, Chain A"/>
    <property type="match status" value="1"/>
</dbReference>
<evidence type="ECO:0000256" key="4">
    <source>
        <dbReference type="ARBA" id="ARBA00022676"/>
    </source>
</evidence>
<dbReference type="InterPro" id="IPR025993">
    <property type="entry name" value="Ceramide_glucosylTrfase"/>
</dbReference>
<comment type="pathway">
    <text evidence="2">Lipid metabolism; sphingolipid metabolism.</text>
</comment>